<dbReference type="AlphaFoldDB" id="A0AA39IQL6"/>
<dbReference type="GO" id="GO:0006493">
    <property type="term" value="P:protein O-linked glycosylation"/>
    <property type="evidence" value="ECO:0007669"/>
    <property type="project" value="TreeGrafter"/>
</dbReference>
<dbReference type="GO" id="GO:0016758">
    <property type="term" value="F:hexosyltransferase activity"/>
    <property type="evidence" value="ECO:0007669"/>
    <property type="project" value="InterPro"/>
</dbReference>
<reference evidence="12" key="1">
    <citation type="submission" date="2023-06" db="EMBL/GenBank/DDBJ databases">
        <title>Genomic analysis of the entomopathogenic nematode Steinernema hermaphroditum.</title>
        <authorList>
            <person name="Schwarz E.M."/>
            <person name="Heppert J.K."/>
            <person name="Baniya A."/>
            <person name="Schwartz H.T."/>
            <person name="Tan C.-H."/>
            <person name="Antoshechkin I."/>
            <person name="Sternberg P.W."/>
            <person name="Goodrich-Blair H."/>
            <person name="Dillman A.R."/>
        </authorList>
    </citation>
    <scope>NUCLEOTIDE SEQUENCE</scope>
    <source>
        <strain evidence="12">PS9179</strain>
        <tissue evidence="12">Whole animal</tissue>
    </source>
</reference>
<evidence type="ECO:0000256" key="9">
    <source>
        <dbReference type="ARBA" id="ARBA00023136"/>
    </source>
</evidence>
<dbReference type="PANTHER" id="PTHR11214">
    <property type="entry name" value="BETA-1,3-N-ACETYLGLUCOSAMINYLTRANSFERASE"/>
    <property type="match status" value="1"/>
</dbReference>
<keyword evidence="5 11" id="KW-0812">Transmembrane</keyword>
<keyword evidence="10" id="KW-0325">Glycoprotein</keyword>
<keyword evidence="9 11" id="KW-0472">Membrane</keyword>
<dbReference type="Pfam" id="PF01762">
    <property type="entry name" value="Galactosyl_T"/>
    <property type="match status" value="1"/>
</dbReference>
<dbReference type="FunFam" id="3.90.550.50:FF:000001">
    <property type="entry name" value="Hexosyltransferase"/>
    <property type="match status" value="1"/>
</dbReference>
<evidence type="ECO:0000256" key="8">
    <source>
        <dbReference type="ARBA" id="ARBA00023034"/>
    </source>
</evidence>
<keyword evidence="3 11" id="KW-0328">Glycosyltransferase</keyword>
<evidence type="ECO:0000256" key="1">
    <source>
        <dbReference type="ARBA" id="ARBA00004323"/>
    </source>
</evidence>
<dbReference type="Gene3D" id="3.90.550.50">
    <property type="match status" value="1"/>
</dbReference>
<evidence type="ECO:0000256" key="7">
    <source>
        <dbReference type="ARBA" id="ARBA00022989"/>
    </source>
</evidence>
<dbReference type="InterPro" id="IPR002659">
    <property type="entry name" value="Glyco_trans_31"/>
</dbReference>
<sequence length="392" mass="45013">MPLGLFPYSRLEVLRRQHRFAKASKLFSKHRYFIFFFVVYTLLLTRCTWIPALNGAVDGALKLSGLRYSPITLSVNFSTVQFDYRLLTEPMVERCVDKSLFVFIPSRPSAFEQREAIRQTWAHPNKTTKAAVFFVLGDAQNDSLSEAVEEENRISGDLIVTDVVDSYRNLSLKIYTSLDWYNMFCPNVPFALKIDDDSVAELDRLLHFVETEFDKGDNKTIYGVIWRGTAVNRDANSTWYVPKELYERRRYPAYCNGPAYMMTSTAAKAIIEMAAETPLLQVEDALFTGILASKALVRRVDKSGIFWWKDVVRAVQCDDQGVPRLATMYPYPSPKELFAAYSRLLRVKCKQSADWVRRSCQEIEAPWREDGLSDSQLAQAVAEKKKEDKTED</sequence>
<proteinExistence type="inferred from homology"/>
<evidence type="ECO:0000256" key="11">
    <source>
        <dbReference type="RuleBase" id="RU363063"/>
    </source>
</evidence>
<gene>
    <name evidence="12" type="ORF">QR680_010937</name>
</gene>
<evidence type="ECO:0000313" key="12">
    <source>
        <dbReference type="EMBL" id="KAK0428663.1"/>
    </source>
</evidence>
<accession>A0AA39IQL6</accession>
<organism evidence="12 13">
    <name type="scientific">Steinernema hermaphroditum</name>
    <dbReference type="NCBI Taxonomy" id="289476"/>
    <lineage>
        <taxon>Eukaryota</taxon>
        <taxon>Metazoa</taxon>
        <taxon>Ecdysozoa</taxon>
        <taxon>Nematoda</taxon>
        <taxon>Chromadorea</taxon>
        <taxon>Rhabditida</taxon>
        <taxon>Tylenchina</taxon>
        <taxon>Panagrolaimomorpha</taxon>
        <taxon>Strongyloidoidea</taxon>
        <taxon>Steinernematidae</taxon>
        <taxon>Steinernema</taxon>
    </lineage>
</organism>
<evidence type="ECO:0000313" key="13">
    <source>
        <dbReference type="Proteomes" id="UP001175271"/>
    </source>
</evidence>
<dbReference type="GO" id="GO:0000139">
    <property type="term" value="C:Golgi membrane"/>
    <property type="evidence" value="ECO:0007669"/>
    <property type="project" value="UniProtKB-SubCell"/>
</dbReference>
<dbReference type="EMBL" id="JAUCMV010000001">
    <property type="protein sequence ID" value="KAK0428663.1"/>
    <property type="molecule type" value="Genomic_DNA"/>
</dbReference>
<dbReference type="EC" id="2.4.1.-" evidence="11"/>
<evidence type="ECO:0000256" key="5">
    <source>
        <dbReference type="ARBA" id="ARBA00022692"/>
    </source>
</evidence>
<evidence type="ECO:0000256" key="4">
    <source>
        <dbReference type="ARBA" id="ARBA00022679"/>
    </source>
</evidence>
<feature type="transmembrane region" description="Helical" evidence="11">
    <location>
        <begin position="32"/>
        <end position="52"/>
    </location>
</feature>
<keyword evidence="4" id="KW-0808">Transferase</keyword>
<name>A0AA39IQL6_9BILA</name>
<keyword evidence="13" id="KW-1185">Reference proteome</keyword>
<dbReference type="PANTHER" id="PTHR11214:SF378">
    <property type="entry name" value="BETA-1,3-GALACTOSYLTRANSFERASE 4"/>
    <property type="match status" value="1"/>
</dbReference>
<evidence type="ECO:0000256" key="3">
    <source>
        <dbReference type="ARBA" id="ARBA00022676"/>
    </source>
</evidence>
<keyword evidence="7 11" id="KW-1133">Transmembrane helix</keyword>
<comment type="similarity">
    <text evidence="2 11">Belongs to the glycosyltransferase 31 family.</text>
</comment>
<keyword evidence="6 11" id="KW-0735">Signal-anchor</keyword>
<dbReference type="Proteomes" id="UP001175271">
    <property type="component" value="Unassembled WGS sequence"/>
</dbReference>
<evidence type="ECO:0000256" key="2">
    <source>
        <dbReference type="ARBA" id="ARBA00008661"/>
    </source>
</evidence>
<evidence type="ECO:0000256" key="10">
    <source>
        <dbReference type="ARBA" id="ARBA00023180"/>
    </source>
</evidence>
<comment type="caution">
    <text evidence="12">The sequence shown here is derived from an EMBL/GenBank/DDBJ whole genome shotgun (WGS) entry which is preliminary data.</text>
</comment>
<protein>
    <recommendedName>
        <fullName evidence="11">Hexosyltransferase</fullName>
        <ecNumber evidence="11">2.4.1.-</ecNumber>
    </recommendedName>
</protein>
<comment type="subcellular location">
    <subcellularLocation>
        <location evidence="1 11">Golgi apparatus membrane</location>
        <topology evidence="1 11">Single-pass type II membrane protein</topology>
    </subcellularLocation>
</comment>
<keyword evidence="8 11" id="KW-0333">Golgi apparatus</keyword>
<evidence type="ECO:0000256" key="6">
    <source>
        <dbReference type="ARBA" id="ARBA00022968"/>
    </source>
</evidence>